<feature type="compositionally biased region" description="Polar residues" evidence="1">
    <location>
        <begin position="484"/>
        <end position="494"/>
    </location>
</feature>
<feature type="compositionally biased region" description="Basic and acidic residues" evidence="1">
    <location>
        <begin position="1546"/>
        <end position="1555"/>
    </location>
</feature>
<feature type="region of interest" description="Disordered" evidence="1">
    <location>
        <begin position="357"/>
        <end position="442"/>
    </location>
</feature>
<feature type="compositionally biased region" description="Basic and acidic residues" evidence="1">
    <location>
        <begin position="468"/>
        <end position="483"/>
    </location>
</feature>
<feature type="compositionally biased region" description="Low complexity" evidence="1">
    <location>
        <begin position="217"/>
        <end position="252"/>
    </location>
</feature>
<feature type="region of interest" description="Disordered" evidence="1">
    <location>
        <begin position="300"/>
        <end position="339"/>
    </location>
</feature>
<evidence type="ECO:0000313" key="2">
    <source>
        <dbReference type="EMBL" id="KAK1732820.1"/>
    </source>
</evidence>
<feature type="region of interest" description="Disordered" evidence="1">
    <location>
        <begin position="864"/>
        <end position="973"/>
    </location>
</feature>
<dbReference type="Proteomes" id="UP001224775">
    <property type="component" value="Unassembled WGS sequence"/>
</dbReference>
<name>A0AAD8XSX3_9STRA</name>
<feature type="region of interest" description="Disordered" evidence="1">
    <location>
        <begin position="1373"/>
        <end position="1614"/>
    </location>
</feature>
<feature type="region of interest" description="Disordered" evidence="1">
    <location>
        <begin position="801"/>
        <end position="841"/>
    </location>
</feature>
<feature type="compositionally biased region" description="Polar residues" evidence="1">
    <location>
        <begin position="378"/>
        <end position="388"/>
    </location>
</feature>
<feature type="compositionally biased region" description="Polar residues" evidence="1">
    <location>
        <begin position="1594"/>
        <end position="1607"/>
    </location>
</feature>
<feature type="compositionally biased region" description="Polar residues" evidence="1">
    <location>
        <begin position="1160"/>
        <end position="1177"/>
    </location>
</feature>
<feature type="region of interest" description="Disordered" evidence="1">
    <location>
        <begin position="1236"/>
        <end position="1288"/>
    </location>
</feature>
<feature type="compositionally biased region" description="Low complexity" evidence="1">
    <location>
        <begin position="1458"/>
        <end position="1473"/>
    </location>
</feature>
<keyword evidence="3" id="KW-1185">Reference proteome</keyword>
<accession>A0AAD8XSX3</accession>
<evidence type="ECO:0000256" key="1">
    <source>
        <dbReference type="SAM" id="MobiDB-lite"/>
    </source>
</evidence>
<feature type="compositionally biased region" description="Low complexity" evidence="1">
    <location>
        <begin position="403"/>
        <end position="414"/>
    </location>
</feature>
<feature type="compositionally biased region" description="Basic and acidic residues" evidence="1">
    <location>
        <begin position="910"/>
        <end position="920"/>
    </location>
</feature>
<feature type="region of interest" description="Disordered" evidence="1">
    <location>
        <begin position="211"/>
        <end position="268"/>
    </location>
</feature>
<feature type="compositionally biased region" description="Polar residues" evidence="1">
    <location>
        <begin position="1558"/>
        <end position="1569"/>
    </location>
</feature>
<reference evidence="2" key="1">
    <citation type="submission" date="2023-06" db="EMBL/GenBank/DDBJ databases">
        <title>Survivors Of The Sea: Transcriptome response of Skeletonema marinoi to long-term dormancy.</title>
        <authorList>
            <person name="Pinder M.I.M."/>
            <person name="Kourtchenko O."/>
            <person name="Robertson E.K."/>
            <person name="Larsson T."/>
            <person name="Maumus F."/>
            <person name="Osuna-Cruz C.M."/>
            <person name="Vancaester E."/>
            <person name="Stenow R."/>
            <person name="Vandepoele K."/>
            <person name="Ploug H."/>
            <person name="Bruchert V."/>
            <person name="Godhe A."/>
            <person name="Topel M."/>
        </authorList>
    </citation>
    <scope>NUCLEOTIDE SEQUENCE</scope>
    <source>
        <strain evidence="2">R05AC</strain>
    </source>
</reference>
<feature type="region of interest" description="Disordered" evidence="1">
    <location>
        <begin position="692"/>
        <end position="731"/>
    </location>
</feature>
<feature type="compositionally biased region" description="Basic and acidic residues" evidence="1">
    <location>
        <begin position="864"/>
        <end position="874"/>
    </location>
</feature>
<feature type="compositionally biased region" description="Basic and acidic residues" evidence="1">
    <location>
        <begin position="42"/>
        <end position="52"/>
    </location>
</feature>
<feature type="compositionally biased region" description="Polar residues" evidence="1">
    <location>
        <begin position="934"/>
        <end position="945"/>
    </location>
</feature>
<sequence length="1631" mass="180155">MNASNLKYRNRLKRRVMITRQQLYQPAPLQEPLSPADVVPRQVDRNNNDNRGGHVMKQRSINNNTNNNSGVRKEERDNENHDGYVSRHNGSSNINNNRVANHDSHRTSRPPNNNSVNQKGSNEGEAMVNRAREIISQRSQRINSSASSPSSPKASLSRASAGSGNENHSNLDNSQKSTPTRRNSIRKNTVGSMVNRYESRGGAATQQIMANPHKEQPQPQQRWPQQTYTRKSPPASKSTYTPPTATTTTATTNHTQYKLAPPQGGHDDMSTTAISVLTDEAMEDRNSMIRNVINWERRMQLKRQQSKQQQQNQQHRQQPLQQSKGDCMKRSSEEEEGDIVNLVHEAIAINAGMMTKKSPIRSAKPTRTTANAAAVTTMSSTPKHQSTLKPVVTPEDNQHMTKNDNSTTTNNNVNNPPPPPPPSSSLDEKELPPSPAPTDHSADAAAGMMFALHGKSSTRKKVGSVIKNNEEQESKEEMIRNNESRPSGGTTNTVKVDGRAITSPPPRIISPSSDGVNKPPSSTSTTKTLTSTSTPPRHHHHHNQLNLEQKLGRLATHQTTTPPPRNTNPSSVLSASKVSVVSIQPSIESECVRQNAEILVAMEDAMMDFLGGGGVVGAQAVNGNGDVDEDEGGVTNDDRLNEAFSNSKYVLPEEEEVEGDKIGVRGFNAGGIHNQMVGDTFSTLYSLDERDESDEFADPPLISSDSNSDSNSRRSDASSSRSGSMSDEHNDSGEFIIAKQRKKDKNLGTFLDQLGSLLGVGCALDRDEDSDIFYMNNSQFNTSLVSADVEEMMMNQRRIEGGGVKKAEKDDTRKKRVPALHSSESFCGESHTTMPRGNTAQRRDQLAYLSPTRESGPAFQFARHDISSDDHQPDPDLSLEVDDDDDDNDADDESDCLPDPEEANDADDCGSGRDPPRGIDPDEGEDVFHRNRFQKQNPLNTTSAALTLDNVKMSQREKHKGSSLHWQSSNGLILDDETNAKQLSSIRAKASEKIESTSKLPSTNATLLQEHFVESEHKLSPNYRRRGGGQLQFIDEVEEEDASAPSVEEESEGPQYDYEQFIEDFRDVVQKDSATYEPEPVEELVIGSISETSSLKDEEVDLRINAKHQNVTQRREIEAAVHRSMRQSSYSRQQRNVHHDPKPKLVKPQFEGRQQERHTAQSSDQPGNRAAVTQHSRQAAYGRQYTHPQPVPQPKAATTRLEEKLRGLGAPKKLFGDSVGTSELGSLYSAVGVPKTIYQRTNPPPSKMQNTSNQGPRQRALNIPSRGPTPGLSSQLPLHGRVSPQPGQKTADGFVDSKNTLGFIPIGSETWKLKHEFLDSSPLDPPPRSSPLGFFPTSIDEASQISDGFGSLKNNALGSLKVGAETWNLKYDFNDSPASRNDPFHPPQPQKVESRQHSEPVAPPNVNRFRERTFPSGSPKNDSSNRHPPKKLVMKSITEIRDGTRVQTLRFVGREDSPSPQQPLSPSTGLPSGKKLFQSFPSAVKVARSASSPQSQRVSRVVKKSDQPSQGQMLQTEKRRRNQGAHIGSRQTANNPTPTRPMTNRSLEDNLRRIDPPSSETPTFTEAETSQPHPYQSHPPQRQASGMHHGRSAVHQSSVSYVSTFNGRQAPDQVVAKLDSLRLKGRFKRRK</sequence>
<dbReference type="EMBL" id="JATAAI010000057">
    <property type="protein sequence ID" value="KAK1732820.1"/>
    <property type="molecule type" value="Genomic_DNA"/>
</dbReference>
<feature type="compositionally biased region" description="Basic and acidic residues" evidence="1">
    <location>
        <begin position="801"/>
        <end position="813"/>
    </location>
</feature>
<organism evidence="2 3">
    <name type="scientific">Skeletonema marinoi</name>
    <dbReference type="NCBI Taxonomy" id="267567"/>
    <lineage>
        <taxon>Eukaryota</taxon>
        <taxon>Sar</taxon>
        <taxon>Stramenopiles</taxon>
        <taxon>Ochrophyta</taxon>
        <taxon>Bacillariophyta</taxon>
        <taxon>Coscinodiscophyceae</taxon>
        <taxon>Thalassiosirophycidae</taxon>
        <taxon>Thalassiosirales</taxon>
        <taxon>Skeletonemataceae</taxon>
        <taxon>Skeletonema</taxon>
        <taxon>Skeletonema marinoi-dohrnii complex</taxon>
    </lineage>
</organism>
<feature type="compositionally biased region" description="Polar residues" evidence="1">
    <location>
        <begin position="109"/>
        <end position="121"/>
    </location>
</feature>
<protein>
    <submittedName>
        <fullName evidence="2">Uncharacterized protein</fullName>
    </submittedName>
</protein>
<feature type="region of interest" description="Disordered" evidence="1">
    <location>
        <begin position="137"/>
        <end position="194"/>
    </location>
</feature>
<feature type="compositionally biased region" description="Polar residues" evidence="1">
    <location>
        <begin position="88"/>
        <end position="99"/>
    </location>
</feature>
<feature type="compositionally biased region" description="Low complexity" evidence="1">
    <location>
        <begin position="366"/>
        <end position="377"/>
    </location>
</feature>
<feature type="compositionally biased region" description="Acidic residues" evidence="1">
    <location>
        <begin position="877"/>
        <end position="908"/>
    </location>
</feature>
<gene>
    <name evidence="2" type="ORF">QTG54_016532</name>
</gene>
<feature type="compositionally biased region" description="Polar residues" evidence="1">
    <location>
        <begin position="162"/>
        <end position="192"/>
    </location>
</feature>
<feature type="compositionally biased region" description="Low complexity" evidence="1">
    <location>
        <begin position="306"/>
        <end position="323"/>
    </location>
</feature>
<feature type="region of interest" description="Disordered" evidence="1">
    <location>
        <begin position="455"/>
        <end position="544"/>
    </location>
</feature>
<feature type="region of interest" description="Disordered" evidence="1">
    <location>
        <begin position="27"/>
        <end position="124"/>
    </location>
</feature>
<proteinExistence type="predicted"/>
<feature type="compositionally biased region" description="Basic and acidic residues" evidence="1">
    <location>
        <begin position="71"/>
        <end position="85"/>
    </location>
</feature>
<feature type="compositionally biased region" description="Polar residues" evidence="1">
    <location>
        <begin position="1529"/>
        <end position="1545"/>
    </location>
</feature>
<feature type="region of interest" description="Disordered" evidence="1">
    <location>
        <begin position="1106"/>
        <end position="1199"/>
    </location>
</feature>
<evidence type="ECO:0000313" key="3">
    <source>
        <dbReference type="Proteomes" id="UP001224775"/>
    </source>
</evidence>
<feature type="compositionally biased region" description="Low complexity" evidence="1">
    <location>
        <begin position="509"/>
        <end position="535"/>
    </location>
</feature>
<comment type="caution">
    <text evidence="2">The sequence shown here is derived from an EMBL/GenBank/DDBJ whole genome shotgun (WGS) entry which is preliminary data.</text>
</comment>
<feature type="compositionally biased region" description="Polar residues" evidence="1">
    <location>
        <begin position="822"/>
        <end position="840"/>
    </location>
</feature>
<feature type="compositionally biased region" description="Low complexity" evidence="1">
    <location>
        <begin position="1486"/>
        <end position="1499"/>
    </location>
</feature>
<feature type="compositionally biased region" description="Low complexity" evidence="1">
    <location>
        <begin position="1570"/>
        <end position="1583"/>
    </location>
</feature>
<feature type="compositionally biased region" description="Low complexity" evidence="1">
    <location>
        <begin position="137"/>
        <end position="161"/>
    </location>
</feature>
<feature type="compositionally biased region" description="Polar residues" evidence="1">
    <location>
        <begin position="1247"/>
        <end position="1256"/>
    </location>
</feature>